<evidence type="ECO:0000313" key="2">
    <source>
        <dbReference type="Proteomes" id="UP001372714"/>
    </source>
</evidence>
<reference evidence="1 2" key="1">
    <citation type="submission" date="2024-02" db="EMBL/GenBank/DDBJ databases">
        <title>The whole genome sequence of Pseudomonas benzopyrenica MLY92.</title>
        <authorList>
            <person name="Liu Y."/>
        </authorList>
    </citation>
    <scope>NUCLEOTIDE SEQUENCE [LARGE SCALE GENOMIC DNA]</scope>
    <source>
        <strain evidence="1 2">MLY92</strain>
    </source>
</reference>
<gene>
    <name evidence="1" type="ORF">V6W80_10110</name>
</gene>
<accession>A0ABZ2FYD6</accession>
<proteinExistence type="predicted"/>
<sequence length="306" mass="33519">MKLIKPAPVTEASLTSNVAEDDAPGWNPAKTNGYAVGDKVMDAHHVWQWQGEAGKNTAVAPSADATLPAKWLDLGANRRWRMFDKKAGNTWRIGTATTNAETIDVTLKPGQVVNSIALFGMEAATVQIIMTAPGGKEVYNETFRQQRRGVNNWYEYYFTPIDRAETMVRTNLPAYGQATVRVIVSNPGGQARVGLLVLGRLIAIGESIYGTSVGIQSYSRTDIDDFGNETIIARGSRRTVDYDVRIPTDDLSRVTRILDQLRDTVCPYIGTEGMEATITVGRFENLGINIANPAYCEATAEVRSLN</sequence>
<organism evidence="1 2">
    <name type="scientific">Pseudomonas benzopyrenica</name>
    <dbReference type="NCBI Taxonomy" id="2993566"/>
    <lineage>
        <taxon>Bacteria</taxon>
        <taxon>Pseudomonadati</taxon>
        <taxon>Pseudomonadota</taxon>
        <taxon>Gammaproteobacteria</taxon>
        <taxon>Pseudomonadales</taxon>
        <taxon>Pseudomonadaceae</taxon>
        <taxon>Pseudomonas</taxon>
    </lineage>
</organism>
<name>A0ABZ2FYD6_9PSED</name>
<dbReference type="EMBL" id="CP145723">
    <property type="protein sequence ID" value="WWM68597.1"/>
    <property type="molecule type" value="Genomic_DNA"/>
</dbReference>
<keyword evidence="2" id="KW-1185">Reference proteome</keyword>
<protein>
    <recommendedName>
        <fullName evidence="3">Carbohydrate binding domain-containing protein</fullName>
    </recommendedName>
</protein>
<evidence type="ECO:0000313" key="1">
    <source>
        <dbReference type="EMBL" id="WWM68597.1"/>
    </source>
</evidence>
<evidence type="ECO:0008006" key="3">
    <source>
        <dbReference type="Google" id="ProtNLM"/>
    </source>
</evidence>
<dbReference type="RefSeq" id="WP_338546886.1">
    <property type="nucleotide sequence ID" value="NZ_CP145723.1"/>
</dbReference>
<dbReference type="Proteomes" id="UP001372714">
    <property type="component" value="Chromosome"/>
</dbReference>